<evidence type="ECO:0000313" key="2">
    <source>
        <dbReference type="Proteomes" id="UP000188268"/>
    </source>
</evidence>
<dbReference type="EMBL" id="AWWV01014668">
    <property type="protein sequence ID" value="OMO55451.1"/>
    <property type="molecule type" value="Genomic_DNA"/>
</dbReference>
<gene>
    <name evidence="1" type="ORF">CCACVL1_27241</name>
</gene>
<dbReference type="Gramene" id="OMO55451">
    <property type="protein sequence ID" value="OMO55451"/>
    <property type="gene ID" value="CCACVL1_27241"/>
</dbReference>
<comment type="caution">
    <text evidence="1">The sequence shown here is derived from an EMBL/GenBank/DDBJ whole genome shotgun (WGS) entry which is preliminary data.</text>
</comment>
<dbReference type="AlphaFoldDB" id="A0A1R3GBK7"/>
<organism evidence="1 2">
    <name type="scientific">Corchorus capsularis</name>
    <name type="common">Jute</name>
    <dbReference type="NCBI Taxonomy" id="210143"/>
    <lineage>
        <taxon>Eukaryota</taxon>
        <taxon>Viridiplantae</taxon>
        <taxon>Streptophyta</taxon>
        <taxon>Embryophyta</taxon>
        <taxon>Tracheophyta</taxon>
        <taxon>Spermatophyta</taxon>
        <taxon>Magnoliopsida</taxon>
        <taxon>eudicotyledons</taxon>
        <taxon>Gunneridae</taxon>
        <taxon>Pentapetalae</taxon>
        <taxon>rosids</taxon>
        <taxon>malvids</taxon>
        <taxon>Malvales</taxon>
        <taxon>Malvaceae</taxon>
        <taxon>Grewioideae</taxon>
        <taxon>Apeibeae</taxon>
        <taxon>Corchorus</taxon>
    </lineage>
</organism>
<sequence length="61" mass="6748">MVVQLRSLTTLSLCMGFKPSLLEVHLHDIGLDIRSLLLVHPHDIGLDIRSFLLVICLTLGA</sequence>
<protein>
    <submittedName>
        <fullName evidence="1">Uncharacterized protein</fullName>
    </submittedName>
</protein>
<keyword evidence="2" id="KW-1185">Reference proteome</keyword>
<evidence type="ECO:0000313" key="1">
    <source>
        <dbReference type="EMBL" id="OMO55451.1"/>
    </source>
</evidence>
<accession>A0A1R3GBK7</accession>
<name>A0A1R3GBK7_COCAP</name>
<dbReference type="Proteomes" id="UP000188268">
    <property type="component" value="Unassembled WGS sequence"/>
</dbReference>
<reference evidence="1 2" key="1">
    <citation type="submission" date="2013-09" db="EMBL/GenBank/DDBJ databases">
        <title>Corchorus capsularis genome sequencing.</title>
        <authorList>
            <person name="Alam M."/>
            <person name="Haque M.S."/>
            <person name="Islam M.S."/>
            <person name="Emdad E.M."/>
            <person name="Islam M.M."/>
            <person name="Ahmed B."/>
            <person name="Halim A."/>
            <person name="Hossen Q.M.M."/>
            <person name="Hossain M.Z."/>
            <person name="Ahmed R."/>
            <person name="Khan M.M."/>
            <person name="Islam R."/>
            <person name="Rashid M.M."/>
            <person name="Khan S.A."/>
            <person name="Rahman M.S."/>
            <person name="Alam M."/>
        </authorList>
    </citation>
    <scope>NUCLEOTIDE SEQUENCE [LARGE SCALE GENOMIC DNA]</scope>
    <source>
        <strain evidence="2">cv. CVL-1</strain>
        <tissue evidence="1">Whole seedling</tissue>
    </source>
</reference>
<proteinExistence type="predicted"/>